<dbReference type="SUPFAM" id="SSF140500">
    <property type="entry name" value="BAS1536-like"/>
    <property type="match status" value="1"/>
</dbReference>
<accession>L0F348</accession>
<proteinExistence type="predicted"/>
<dbReference type="PANTHER" id="PTHR41263:SF1">
    <property type="entry name" value="ASPARTYL-PHOSPHATE PHOSPHATASE YISI"/>
    <property type="match status" value="1"/>
</dbReference>
<reference evidence="2" key="1">
    <citation type="submission" date="2012-02" db="EMBL/GenBank/DDBJ databases">
        <title>Complete sequence of Desulfitobacterium dichloroeliminans LMG P-21439.</title>
        <authorList>
            <person name="Lucas S."/>
            <person name="Han J."/>
            <person name="Lapidus A."/>
            <person name="Cheng J.-F."/>
            <person name="Goodwin L."/>
            <person name="Pitluck S."/>
            <person name="Peters L."/>
            <person name="Ovchinnikova G."/>
            <person name="Teshima H."/>
            <person name="Detter J.C."/>
            <person name="Han C."/>
            <person name="Tapia R."/>
            <person name="Land M."/>
            <person name="Hauser L."/>
            <person name="Kyrpides N."/>
            <person name="Ivanova N."/>
            <person name="Pagani I."/>
            <person name="Kruse T."/>
            <person name="de Vos W.M."/>
            <person name="Boon N."/>
            <person name="Smidt H."/>
            <person name="Woyke T."/>
        </authorList>
    </citation>
    <scope>NUCLEOTIDE SEQUENCE [LARGE SCALE GENOMIC DNA]</scope>
    <source>
        <strain evidence="2">LMG P-21439 / DCA1</strain>
    </source>
</reference>
<dbReference type="InterPro" id="IPR036638">
    <property type="entry name" value="HLH_DNA-bd_sf"/>
</dbReference>
<protein>
    <submittedName>
        <fullName evidence="1">Spo0E like sporulation regulatory protein</fullName>
    </submittedName>
</protein>
<dbReference type="Gene3D" id="4.10.280.10">
    <property type="entry name" value="Helix-loop-helix DNA-binding domain"/>
    <property type="match status" value="1"/>
</dbReference>
<gene>
    <name evidence="1" type="ordered locus">Desdi_0017</name>
</gene>
<dbReference type="STRING" id="871963.Desdi_0017"/>
<dbReference type="KEGG" id="ddl:Desdi_0017"/>
<dbReference type="Proteomes" id="UP000010797">
    <property type="component" value="Chromosome"/>
</dbReference>
<name>L0F348_DESDL</name>
<dbReference type="HOGENOM" id="CLU_189149_1_0_9"/>
<dbReference type="GO" id="GO:0043937">
    <property type="term" value="P:regulation of sporulation"/>
    <property type="evidence" value="ECO:0007669"/>
    <property type="project" value="InterPro"/>
</dbReference>
<dbReference type="OrthoDB" id="2972613at2"/>
<dbReference type="EMBL" id="CP003344">
    <property type="protein sequence ID" value="AGA67592.1"/>
    <property type="molecule type" value="Genomic_DNA"/>
</dbReference>
<dbReference type="Pfam" id="PF09388">
    <property type="entry name" value="SpoOE-like"/>
    <property type="match status" value="1"/>
</dbReference>
<dbReference type="GO" id="GO:0046983">
    <property type="term" value="F:protein dimerization activity"/>
    <property type="evidence" value="ECO:0007669"/>
    <property type="project" value="InterPro"/>
</dbReference>
<dbReference type="InterPro" id="IPR037208">
    <property type="entry name" value="Spo0E-like_sf"/>
</dbReference>
<evidence type="ECO:0000313" key="2">
    <source>
        <dbReference type="Proteomes" id="UP000010797"/>
    </source>
</evidence>
<dbReference type="RefSeq" id="WP_015260599.1">
    <property type="nucleotide sequence ID" value="NC_019903.1"/>
</dbReference>
<keyword evidence="2" id="KW-1185">Reference proteome</keyword>
<sequence>MEERLLRKIEALRKVLYQNGTTYCLTDARVVAMSQELDRLLNEYQRIVTNKQMSFW</sequence>
<organism evidence="1 2">
    <name type="scientific">Desulfitobacterium dichloroeliminans (strain LMG P-21439 / DCA1)</name>
    <dbReference type="NCBI Taxonomy" id="871963"/>
    <lineage>
        <taxon>Bacteria</taxon>
        <taxon>Bacillati</taxon>
        <taxon>Bacillota</taxon>
        <taxon>Clostridia</taxon>
        <taxon>Eubacteriales</taxon>
        <taxon>Desulfitobacteriaceae</taxon>
        <taxon>Desulfitobacterium</taxon>
    </lineage>
</organism>
<dbReference type="AlphaFoldDB" id="L0F348"/>
<dbReference type="PANTHER" id="PTHR41263">
    <property type="entry name" value="ASPARTYL-PHOSPHATE PHOSPHATASE YISI"/>
    <property type="match status" value="1"/>
</dbReference>
<dbReference type="InterPro" id="IPR053028">
    <property type="entry name" value="Spo0E-like_phosphatase"/>
</dbReference>
<evidence type="ECO:0000313" key="1">
    <source>
        <dbReference type="EMBL" id="AGA67592.1"/>
    </source>
</evidence>
<dbReference type="InterPro" id="IPR018540">
    <property type="entry name" value="Spo0E-like"/>
</dbReference>